<organism evidence="2 3">
    <name type="scientific">Dactylosporangium cerinum</name>
    <dbReference type="NCBI Taxonomy" id="1434730"/>
    <lineage>
        <taxon>Bacteria</taxon>
        <taxon>Bacillati</taxon>
        <taxon>Actinomycetota</taxon>
        <taxon>Actinomycetes</taxon>
        <taxon>Micromonosporales</taxon>
        <taxon>Micromonosporaceae</taxon>
        <taxon>Dactylosporangium</taxon>
    </lineage>
</organism>
<evidence type="ECO:0000256" key="1">
    <source>
        <dbReference type="SAM" id="MobiDB-lite"/>
    </source>
</evidence>
<dbReference type="EMBL" id="JBHSIU010000111">
    <property type="protein sequence ID" value="MFC5007093.1"/>
    <property type="molecule type" value="Genomic_DNA"/>
</dbReference>
<evidence type="ECO:0000313" key="3">
    <source>
        <dbReference type="Proteomes" id="UP001595912"/>
    </source>
</evidence>
<reference evidence="3" key="1">
    <citation type="journal article" date="2019" name="Int. J. Syst. Evol. Microbiol.">
        <title>The Global Catalogue of Microorganisms (GCM) 10K type strain sequencing project: providing services to taxonomists for standard genome sequencing and annotation.</title>
        <authorList>
            <consortium name="The Broad Institute Genomics Platform"/>
            <consortium name="The Broad Institute Genome Sequencing Center for Infectious Disease"/>
            <person name="Wu L."/>
            <person name="Ma J."/>
        </authorList>
    </citation>
    <scope>NUCLEOTIDE SEQUENCE [LARGE SCALE GENOMIC DNA]</scope>
    <source>
        <strain evidence="3">CGMCC 4.7152</strain>
    </source>
</reference>
<dbReference type="RefSeq" id="WP_380127742.1">
    <property type="nucleotide sequence ID" value="NZ_JBHSIU010000111.1"/>
</dbReference>
<gene>
    <name evidence="2" type="ORF">ACFPIJ_55975</name>
</gene>
<keyword evidence="3" id="KW-1185">Reference proteome</keyword>
<name>A0ABV9WF71_9ACTN</name>
<comment type="caution">
    <text evidence="2">The sequence shown here is derived from an EMBL/GenBank/DDBJ whole genome shotgun (WGS) entry which is preliminary data.</text>
</comment>
<evidence type="ECO:0000313" key="2">
    <source>
        <dbReference type="EMBL" id="MFC5007093.1"/>
    </source>
</evidence>
<proteinExistence type="predicted"/>
<accession>A0ABV9WF71</accession>
<sequence length="152" mass="16984">MVTRLEAVYCDGWDAGVVNPLPVTVARERDAAGEPYTVVLLLQGRLHAVMDLSWSDEYCRVSRFDAAQRPLSRHVFRGTGVGDLFLREIRTWDGPPDVGRYEYLHVAARTLTTFDVTGRRTDVIEPRGDLGARQESTSAQAPPRLPVAEFGR</sequence>
<feature type="region of interest" description="Disordered" evidence="1">
    <location>
        <begin position="125"/>
        <end position="152"/>
    </location>
</feature>
<protein>
    <submittedName>
        <fullName evidence="2">Uncharacterized protein</fullName>
    </submittedName>
</protein>
<dbReference type="Proteomes" id="UP001595912">
    <property type="component" value="Unassembled WGS sequence"/>
</dbReference>